<reference evidence="2" key="1">
    <citation type="submission" date="2022-11" db="EMBL/GenBank/DDBJ databases">
        <title>Pseudomonas triclosanedens sp. nov., a triclosan degrader isolated from activated sludge.</title>
        <authorList>
            <person name="Yin Y."/>
            <person name="Lu Z."/>
        </authorList>
    </citation>
    <scope>NUCLEOTIDE SEQUENCE</scope>
    <source>
        <strain evidence="2">ZM23</strain>
    </source>
</reference>
<dbReference type="Gene3D" id="3.90.420.10">
    <property type="entry name" value="Oxidoreductase, molybdopterin-binding domain"/>
    <property type="match status" value="1"/>
</dbReference>
<dbReference type="Proteomes" id="UP001163624">
    <property type="component" value="Chromosome"/>
</dbReference>
<sequence length="167" mass="19069">MSVLRHFFGFLACLIIGSQVSASQPAPRTTERKVLELVVAGYPEASRSLSLSALERFPHRTYSAVLDDESSVSHWQGVPLSLLFDEAQLSRAKRLRVEALNDFSALIPLNDLTTYEPILAYRRDDRYIGISERGPLFIIYPQVRHPELCTQLYFNRSVWQVSRITLE</sequence>
<keyword evidence="3" id="KW-1185">Reference proteome</keyword>
<protein>
    <submittedName>
        <fullName evidence="2">Molybdopterin-dependent oxidoreductase</fullName>
    </submittedName>
</protein>
<dbReference type="Pfam" id="PF00174">
    <property type="entry name" value="Oxidored_molyb"/>
    <property type="match status" value="1"/>
</dbReference>
<feature type="domain" description="Oxidoreductase molybdopterin-binding" evidence="1">
    <location>
        <begin position="34"/>
        <end position="142"/>
    </location>
</feature>
<dbReference type="RefSeq" id="WP_254476024.1">
    <property type="nucleotide sequence ID" value="NZ_CP113432.1"/>
</dbReference>
<dbReference type="EMBL" id="CP113432">
    <property type="protein sequence ID" value="WAI47880.1"/>
    <property type="molecule type" value="Genomic_DNA"/>
</dbReference>
<dbReference type="SUPFAM" id="SSF56524">
    <property type="entry name" value="Oxidoreductase molybdopterin-binding domain"/>
    <property type="match status" value="1"/>
</dbReference>
<gene>
    <name evidence="2" type="ORF">OU419_19155</name>
</gene>
<organism evidence="2 3">
    <name type="scientific">Pseudomonas triclosanedens</name>
    <dbReference type="NCBI Taxonomy" id="2961893"/>
    <lineage>
        <taxon>Bacteria</taxon>
        <taxon>Pseudomonadati</taxon>
        <taxon>Pseudomonadota</taxon>
        <taxon>Gammaproteobacteria</taxon>
        <taxon>Pseudomonadales</taxon>
        <taxon>Pseudomonadaceae</taxon>
        <taxon>Pseudomonas</taxon>
    </lineage>
</organism>
<dbReference type="InterPro" id="IPR000572">
    <property type="entry name" value="OxRdtase_Mopterin-bd_dom"/>
</dbReference>
<proteinExistence type="predicted"/>
<evidence type="ECO:0000259" key="1">
    <source>
        <dbReference type="Pfam" id="PF00174"/>
    </source>
</evidence>
<evidence type="ECO:0000313" key="3">
    <source>
        <dbReference type="Proteomes" id="UP001163624"/>
    </source>
</evidence>
<name>A0ABY6ZV35_9PSED</name>
<evidence type="ECO:0000313" key="2">
    <source>
        <dbReference type="EMBL" id="WAI47880.1"/>
    </source>
</evidence>
<accession>A0ABY6ZV35</accession>
<dbReference type="InterPro" id="IPR036374">
    <property type="entry name" value="OxRdtase_Mopterin-bd_sf"/>
</dbReference>